<dbReference type="InterPro" id="IPR037066">
    <property type="entry name" value="Plug_dom_sf"/>
</dbReference>
<evidence type="ECO:0000313" key="11">
    <source>
        <dbReference type="Proteomes" id="UP000184420"/>
    </source>
</evidence>
<dbReference type="InterPro" id="IPR008969">
    <property type="entry name" value="CarboxyPept-like_regulatory"/>
</dbReference>
<dbReference type="InterPro" id="IPR023996">
    <property type="entry name" value="TonB-dep_OMP_SusC/RagA"/>
</dbReference>
<dbReference type="InterPro" id="IPR036942">
    <property type="entry name" value="Beta-barrel_TonB_sf"/>
</dbReference>
<dbReference type="EMBL" id="FRBL01000006">
    <property type="protein sequence ID" value="SHM12157.1"/>
    <property type="molecule type" value="Genomic_DNA"/>
</dbReference>
<evidence type="ECO:0000256" key="6">
    <source>
        <dbReference type="ARBA" id="ARBA00023237"/>
    </source>
</evidence>
<dbReference type="Gene3D" id="2.60.40.1120">
    <property type="entry name" value="Carboxypeptidase-like, regulatory domain"/>
    <property type="match status" value="1"/>
</dbReference>
<dbReference type="OrthoDB" id="9768177at2"/>
<evidence type="ECO:0000256" key="5">
    <source>
        <dbReference type="ARBA" id="ARBA00023136"/>
    </source>
</evidence>
<gene>
    <name evidence="10" type="ORF">SAMN05444266_106432</name>
</gene>
<dbReference type="NCBIfam" id="TIGR04057">
    <property type="entry name" value="SusC_RagA_signa"/>
    <property type="match status" value="1"/>
</dbReference>
<evidence type="ECO:0000256" key="3">
    <source>
        <dbReference type="ARBA" id="ARBA00022452"/>
    </source>
</evidence>
<accession>A0A1M7G899</accession>
<keyword evidence="8" id="KW-0732">Signal</keyword>
<dbReference type="STRING" id="1419482.SAMN05444266_106432"/>
<evidence type="ECO:0000256" key="2">
    <source>
        <dbReference type="ARBA" id="ARBA00022448"/>
    </source>
</evidence>
<comment type="similarity">
    <text evidence="7">Belongs to the TonB-dependent receptor family.</text>
</comment>
<dbReference type="RefSeq" id="WP_083550196.1">
    <property type="nucleotide sequence ID" value="NZ_FRBL01000006.1"/>
</dbReference>
<comment type="subcellular location">
    <subcellularLocation>
        <location evidence="1 7">Cell outer membrane</location>
        <topology evidence="1 7">Multi-pass membrane protein</topology>
    </subcellularLocation>
</comment>
<dbReference type="Pfam" id="PF13715">
    <property type="entry name" value="CarbopepD_reg_2"/>
    <property type="match status" value="1"/>
</dbReference>
<evidence type="ECO:0000256" key="1">
    <source>
        <dbReference type="ARBA" id="ARBA00004571"/>
    </source>
</evidence>
<feature type="signal peptide" evidence="8">
    <location>
        <begin position="1"/>
        <end position="30"/>
    </location>
</feature>
<keyword evidence="6 7" id="KW-0998">Cell outer membrane</keyword>
<proteinExistence type="inferred from homology"/>
<dbReference type="NCBIfam" id="TIGR04056">
    <property type="entry name" value="OMP_RagA_SusC"/>
    <property type="match status" value="1"/>
</dbReference>
<keyword evidence="2 7" id="KW-0813">Transport</keyword>
<dbReference type="SUPFAM" id="SSF49464">
    <property type="entry name" value="Carboxypeptidase regulatory domain-like"/>
    <property type="match status" value="1"/>
</dbReference>
<keyword evidence="3 7" id="KW-1134">Transmembrane beta strand</keyword>
<name>A0A1M7G899_9BACT</name>
<dbReference type="GO" id="GO:0009279">
    <property type="term" value="C:cell outer membrane"/>
    <property type="evidence" value="ECO:0007669"/>
    <property type="project" value="UniProtKB-SubCell"/>
</dbReference>
<dbReference type="Gene3D" id="2.170.130.10">
    <property type="entry name" value="TonB-dependent receptor, plug domain"/>
    <property type="match status" value="1"/>
</dbReference>
<dbReference type="InterPro" id="IPR039426">
    <property type="entry name" value="TonB-dep_rcpt-like"/>
</dbReference>
<dbReference type="AlphaFoldDB" id="A0A1M7G899"/>
<reference evidence="10 11" key="1">
    <citation type="submission" date="2016-11" db="EMBL/GenBank/DDBJ databases">
        <authorList>
            <person name="Jaros S."/>
            <person name="Januszkiewicz K."/>
            <person name="Wedrychowicz H."/>
        </authorList>
    </citation>
    <scope>NUCLEOTIDE SEQUENCE [LARGE SCALE GENOMIC DNA]</scope>
    <source>
        <strain evidence="10 11">DSM 27406</strain>
    </source>
</reference>
<dbReference type="Gene3D" id="2.40.170.20">
    <property type="entry name" value="TonB-dependent receptor, beta-barrel domain"/>
    <property type="match status" value="1"/>
</dbReference>
<feature type="chain" id="PRO_5013246483" evidence="8">
    <location>
        <begin position="31"/>
        <end position="1047"/>
    </location>
</feature>
<dbReference type="Pfam" id="PF07715">
    <property type="entry name" value="Plug"/>
    <property type="match status" value="1"/>
</dbReference>
<dbReference type="Proteomes" id="UP000184420">
    <property type="component" value="Unassembled WGS sequence"/>
</dbReference>
<feature type="domain" description="TonB-dependent receptor plug" evidence="9">
    <location>
        <begin position="138"/>
        <end position="269"/>
    </location>
</feature>
<evidence type="ECO:0000256" key="4">
    <source>
        <dbReference type="ARBA" id="ARBA00022692"/>
    </source>
</evidence>
<protein>
    <submittedName>
        <fullName evidence="10">TonB-linked outer membrane protein, SusC/RagA family</fullName>
    </submittedName>
</protein>
<evidence type="ECO:0000313" key="10">
    <source>
        <dbReference type="EMBL" id="SHM12157.1"/>
    </source>
</evidence>
<evidence type="ECO:0000256" key="8">
    <source>
        <dbReference type="SAM" id="SignalP"/>
    </source>
</evidence>
<evidence type="ECO:0000259" key="9">
    <source>
        <dbReference type="Pfam" id="PF07715"/>
    </source>
</evidence>
<organism evidence="10 11">
    <name type="scientific">Chitinophaga jiangningensis</name>
    <dbReference type="NCBI Taxonomy" id="1419482"/>
    <lineage>
        <taxon>Bacteria</taxon>
        <taxon>Pseudomonadati</taxon>
        <taxon>Bacteroidota</taxon>
        <taxon>Chitinophagia</taxon>
        <taxon>Chitinophagales</taxon>
        <taxon>Chitinophagaceae</taxon>
        <taxon>Chitinophaga</taxon>
    </lineage>
</organism>
<dbReference type="InterPro" id="IPR012910">
    <property type="entry name" value="Plug_dom"/>
</dbReference>
<dbReference type="SUPFAM" id="SSF56935">
    <property type="entry name" value="Porins"/>
    <property type="match status" value="1"/>
</dbReference>
<sequence>MKNNLRLMRMCVATSVVLTSITAVHMQAKAANLSATAVSLKSTFQNSNVTGTVRDSKGNALPGVTVQVKGTNRGTQTGPDGTYRLEAKNGDVLVFSSVGFAPKEVTVGNSATVNVTLDDNVKGLNELVVTALGIQRKAKELTYSTQSVKNEDLTTVKETNVVNSLSGKISGLQVNRSASGVAGSARVVLRGQKSIRENQPLYVVDGVPIANFTSAQPTDLWGQSSGASSGGRDGGDILSTINPDDIESVNVLKGASASALYGSQAANGVIMITTKKGKAGQTKVNFSSNFMLDKAAYGPDLQFSYLQTNKDNLYSWGSKGSSPDHVKSFFQNGQTWINSINLSGGTEKAQTYFSYSNTTNKGIVPTTKFDQHTVNFRENANFFNDRLNIDANVLATTQNAHNRPSSGLYYNSLTGLYLFPRGLNFQNYVDNYEYLSAKRNMYLQNWWNLNYEEDKSGQDSQQNPYWILNRNVTENKKDNLIAAITLRYKLTPWLNIQARGNANKSWDKYELKANAGTQTTIADANGRYTYDYITSTQYYGDLLVVGTPKLSDNFGLNFTAGTSITDLKQDRTFLDSKDGDLAFANVFHIGNLNLNSATKVTPTGLRRQLQSVFATAGINFKEKVFLDLTGRNDWSSTLAYSPNMKKGYLYYSAGLNTILSDLVKMPEWVNYGKIRASYAKVGNDIAPFATLPTNTVTSGILTSNTSGAFLGQPLKPEMTSSVELGTEWRFLDNRLNFDFTWYNSHTKDQYFDFRISSGFLYPNAFINAGDVRNTGIEATLGYQVIKQKELSWTTTFNFTRNKNTLIELAPQLRGDYTITPKGDNVNNYALVLHEGSSFGDIYGRAFKRAADGSILVDDNGKPQAADGPLTYLGNPTPKFLLGWNNSITWKNFNINFLIDGRFGGKVMSVTQAMLDEYGVSQNTADARDAGGVNINATKASGGKFAGPIDPAVFYGAVGGRAGITEYYMYDATNVRLREFSVVYTIPTNSKVLKDLKVGLVGRNLFFFSKKAPYDPELSMSTDNGLQGVDVFGLPATRSFGLNLKVTL</sequence>
<dbReference type="PROSITE" id="PS52016">
    <property type="entry name" value="TONB_DEPENDENT_REC_3"/>
    <property type="match status" value="1"/>
</dbReference>
<keyword evidence="4 7" id="KW-0812">Transmembrane</keyword>
<keyword evidence="5 7" id="KW-0472">Membrane</keyword>
<keyword evidence="11" id="KW-1185">Reference proteome</keyword>
<evidence type="ECO:0000256" key="7">
    <source>
        <dbReference type="PROSITE-ProRule" id="PRU01360"/>
    </source>
</evidence>
<dbReference type="InterPro" id="IPR023997">
    <property type="entry name" value="TonB-dep_OMP_SusC/RagA_CS"/>
</dbReference>